<dbReference type="Gene3D" id="2.60.120.10">
    <property type="entry name" value="Jelly Rolls"/>
    <property type="match status" value="1"/>
</dbReference>
<dbReference type="EMBL" id="SOEG01000042">
    <property type="protein sequence ID" value="TDX46344.1"/>
    <property type="molecule type" value="Genomic_DNA"/>
</dbReference>
<gene>
    <name evidence="2" type="ORF">C7959_14211</name>
</gene>
<name>A0A4R8GSG3_9FIRM</name>
<organism evidence="2 3">
    <name type="scientific">Orenia marismortui</name>
    <dbReference type="NCBI Taxonomy" id="46469"/>
    <lineage>
        <taxon>Bacteria</taxon>
        <taxon>Bacillati</taxon>
        <taxon>Bacillota</taxon>
        <taxon>Clostridia</taxon>
        <taxon>Halanaerobiales</taxon>
        <taxon>Halobacteroidaceae</taxon>
        <taxon>Orenia</taxon>
    </lineage>
</organism>
<protein>
    <recommendedName>
        <fullName evidence="1">Cupin type-2 domain-containing protein</fullName>
    </recommendedName>
</protein>
<evidence type="ECO:0000259" key="1">
    <source>
        <dbReference type="Pfam" id="PF07883"/>
    </source>
</evidence>
<proteinExistence type="predicted"/>
<dbReference type="STRING" id="926561.GCA_000379025_01214"/>
<dbReference type="AlphaFoldDB" id="A0A4R8GSG3"/>
<dbReference type="RefSeq" id="WP_134118785.1">
    <property type="nucleotide sequence ID" value="NZ_SOEG01000042.1"/>
</dbReference>
<keyword evidence="3" id="KW-1185">Reference proteome</keyword>
<dbReference type="SUPFAM" id="SSF51182">
    <property type="entry name" value="RmlC-like cupins"/>
    <property type="match status" value="1"/>
</dbReference>
<dbReference type="Proteomes" id="UP000295832">
    <property type="component" value="Unassembled WGS sequence"/>
</dbReference>
<feature type="domain" description="Cupin type-2" evidence="1">
    <location>
        <begin position="37"/>
        <end position="98"/>
    </location>
</feature>
<evidence type="ECO:0000313" key="3">
    <source>
        <dbReference type="Proteomes" id="UP000295832"/>
    </source>
</evidence>
<reference evidence="2 3" key="1">
    <citation type="submission" date="2019-03" db="EMBL/GenBank/DDBJ databases">
        <title>Subsurface microbial communities from deep shales in Ohio and West Virginia, USA.</title>
        <authorList>
            <person name="Wrighton K."/>
        </authorList>
    </citation>
    <scope>NUCLEOTIDE SEQUENCE [LARGE SCALE GENOMIC DNA]</scope>
    <source>
        <strain evidence="2 3">MSL 6dP</strain>
    </source>
</reference>
<dbReference type="InterPro" id="IPR011051">
    <property type="entry name" value="RmlC_Cupin_sf"/>
</dbReference>
<evidence type="ECO:0000313" key="2">
    <source>
        <dbReference type="EMBL" id="TDX46344.1"/>
    </source>
</evidence>
<sequence>MDDFIVPAKHFKFKAKKLSEKLEGSISDSSVAYIEPQGGGPKPSHTHEHDHFFIVVKGCATIEIGEEKLKVEEDQSVLVSGSEEHSVWNESDELLKMIGITIQA</sequence>
<dbReference type="InterPro" id="IPR013096">
    <property type="entry name" value="Cupin_2"/>
</dbReference>
<dbReference type="Pfam" id="PF07883">
    <property type="entry name" value="Cupin_2"/>
    <property type="match status" value="1"/>
</dbReference>
<comment type="caution">
    <text evidence="2">The sequence shown here is derived from an EMBL/GenBank/DDBJ whole genome shotgun (WGS) entry which is preliminary data.</text>
</comment>
<dbReference type="InterPro" id="IPR014710">
    <property type="entry name" value="RmlC-like_jellyroll"/>
</dbReference>
<accession>A0A4R8GSG3</accession>